<evidence type="ECO:0000313" key="2">
    <source>
        <dbReference type="Proteomes" id="UP000253562"/>
    </source>
</evidence>
<accession>A0A368KXK4</accession>
<gene>
    <name evidence="1" type="ORF">DTL42_00440</name>
</gene>
<protein>
    <recommendedName>
        <fullName evidence="3">Transposase</fullName>
    </recommendedName>
</protein>
<evidence type="ECO:0000313" key="1">
    <source>
        <dbReference type="EMBL" id="RCS56086.1"/>
    </source>
</evidence>
<dbReference type="Proteomes" id="UP000253562">
    <property type="component" value="Unassembled WGS sequence"/>
</dbReference>
<name>A0A368KXK4_9BACT</name>
<organism evidence="1 2">
    <name type="scientific">Bremerella cremea</name>
    <dbReference type="NCBI Taxonomy" id="1031537"/>
    <lineage>
        <taxon>Bacteria</taxon>
        <taxon>Pseudomonadati</taxon>
        <taxon>Planctomycetota</taxon>
        <taxon>Planctomycetia</taxon>
        <taxon>Pirellulales</taxon>
        <taxon>Pirellulaceae</taxon>
        <taxon>Bremerella</taxon>
    </lineage>
</organism>
<dbReference type="GO" id="GO:0015074">
    <property type="term" value="P:DNA integration"/>
    <property type="evidence" value="ECO:0007669"/>
    <property type="project" value="InterPro"/>
</dbReference>
<dbReference type="EMBL" id="QPEX01000004">
    <property type="protein sequence ID" value="RCS56086.1"/>
    <property type="molecule type" value="Genomic_DNA"/>
</dbReference>
<evidence type="ECO:0008006" key="3">
    <source>
        <dbReference type="Google" id="ProtNLM"/>
    </source>
</evidence>
<proteinExistence type="predicted"/>
<sequence length="252" mass="28419">MFEYIETFYNRKRLHQTLGYKSPDQYEAEHAPALAAYNNWPATVRKSWATAGSLLVNAVSLGMAPNFGGPVVRVIRSVDEIDELAGLARIAPRGITPSSLGARSIVEDARLHRMWEDSIRELYGGSGRTGRALREYLNVVEAGGTPTATQARNTFNSVRASFARRVESAAQAGEAFPGYSFERIHHWNWHMADHSFHALDPRQLFPVTQDLHELIHLRTTIRPVEAPLDIYFQPINPLHRMDLDMSYPLAPR</sequence>
<comment type="caution">
    <text evidence="1">The sequence shown here is derived from an EMBL/GenBank/DDBJ whole genome shotgun (WGS) entry which is preliminary data.</text>
</comment>
<reference evidence="1 2" key="1">
    <citation type="submission" date="2018-07" db="EMBL/GenBank/DDBJ databases">
        <title>Comparative genomes isolates from brazilian mangrove.</title>
        <authorList>
            <person name="De Araujo J.E."/>
            <person name="Taketani R.G."/>
            <person name="Silva M.C.P."/>
            <person name="Lourenco M.V."/>
            <person name="Oliveira V.M."/>
            <person name="Andreote F.D."/>
        </authorList>
    </citation>
    <scope>NUCLEOTIDE SEQUENCE [LARGE SCALE GENOMIC DNA]</scope>
    <source>
        <strain evidence="1 2">HEX PRIS-MGV</strain>
    </source>
</reference>
<dbReference type="AlphaFoldDB" id="A0A368KXK4"/>